<organism evidence="5 6">
    <name type="scientific">Arthrobotrys flagrans</name>
    <name type="common">Nematode-trapping fungus</name>
    <name type="synonym">Trichothecium flagrans</name>
    <dbReference type="NCBI Taxonomy" id="97331"/>
    <lineage>
        <taxon>Eukaryota</taxon>
        <taxon>Fungi</taxon>
        <taxon>Dikarya</taxon>
        <taxon>Ascomycota</taxon>
        <taxon>Pezizomycotina</taxon>
        <taxon>Orbiliomycetes</taxon>
        <taxon>Orbiliales</taxon>
        <taxon>Orbiliaceae</taxon>
        <taxon>Arthrobotrys</taxon>
    </lineage>
</organism>
<evidence type="ECO:0000259" key="4">
    <source>
        <dbReference type="PROSITE" id="PS51462"/>
    </source>
</evidence>
<feature type="domain" description="Nudix hydrolase" evidence="4">
    <location>
        <begin position="53"/>
        <end position="197"/>
    </location>
</feature>
<dbReference type="Gene3D" id="3.90.79.10">
    <property type="entry name" value="Nucleoside Triphosphate Pyrophosphohydrolase"/>
    <property type="match status" value="1"/>
</dbReference>
<dbReference type="AlphaFoldDB" id="A0A436ZV17"/>
<dbReference type="InterPro" id="IPR000086">
    <property type="entry name" value="NUDIX_hydrolase_dom"/>
</dbReference>
<accession>A0A436ZV17</accession>
<dbReference type="GO" id="GO:0006753">
    <property type="term" value="P:nucleoside phosphate metabolic process"/>
    <property type="evidence" value="ECO:0007669"/>
    <property type="project" value="TreeGrafter"/>
</dbReference>
<evidence type="ECO:0000256" key="3">
    <source>
        <dbReference type="SAM" id="MobiDB-lite"/>
    </source>
</evidence>
<dbReference type="SUPFAM" id="SSF55811">
    <property type="entry name" value="Nudix"/>
    <property type="match status" value="1"/>
</dbReference>
<dbReference type="RefSeq" id="XP_067488137.1">
    <property type="nucleotide sequence ID" value="XM_067636531.1"/>
</dbReference>
<evidence type="ECO:0000256" key="1">
    <source>
        <dbReference type="ARBA" id="ARBA00022801"/>
    </source>
</evidence>
<dbReference type="Proteomes" id="UP000283090">
    <property type="component" value="Unassembled WGS sequence"/>
</dbReference>
<dbReference type="InterPro" id="IPR020084">
    <property type="entry name" value="NUDIX_hydrolase_CS"/>
</dbReference>
<dbReference type="OrthoDB" id="10249920at2759"/>
<dbReference type="Pfam" id="PF00293">
    <property type="entry name" value="NUDIX"/>
    <property type="match status" value="1"/>
</dbReference>
<feature type="region of interest" description="Disordered" evidence="3">
    <location>
        <begin position="34"/>
        <end position="54"/>
    </location>
</feature>
<dbReference type="PANTHER" id="PTHR11839">
    <property type="entry name" value="UDP/ADP-SUGAR PYROPHOSPHATASE"/>
    <property type="match status" value="1"/>
</dbReference>
<dbReference type="PANTHER" id="PTHR11839:SF1">
    <property type="entry name" value="ADP-SUGAR PYROPHOSPHATASE"/>
    <property type="match status" value="1"/>
</dbReference>
<dbReference type="EMBL" id="SAEB01000009">
    <property type="protein sequence ID" value="RVD82593.1"/>
    <property type="molecule type" value="Genomic_DNA"/>
</dbReference>
<dbReference type="InterPro" id="IPR015797">
    <property type="entry name" value="NUDIX_hydrolase-like_dom_sf"/>
</dbReference>
<dbReference type="GeneID" id="93589326"/>
<dbReference type="CDD" id="cd18888">
    <property type="entry name" value="NUDIX_ADPRase_Nudt5"/>
    <property type="match status" value="1"/>
</dbReference>
<proteinExistence type="inferred from homology"/>
<dbReference type="PROSITE" id="PS51462">
    <property type="entry name" value="NUDIX"/>
    <property type="match status" value="1"/>
</dbReference>
<evidence type="ECO:0000256" key="2">
    <source>
        <dbReference type="RuleBase" id="RU003476"/>
    </source>
</evidence>
<dbReference type="PRINTS" id="PR00502">
    <property type="entry name" value="NUDIXFAMILY"/>
</dbReference>
<dbReference type="InterPro" id="IPR020476">
    <property type="entry name" value="Nudix_hydrolase"/>
</dbReference>
<keyword evidence="6" id="KW-1185">Reference proteome</keyword>
<dbReference type="STRING" id="97331.A0A436ZV17"/>
<comment type="similarity">
    <text evidence="2">Belongs to the Nudix hydrolase family.</text>
</comment>
<dbReference type="VEuPathDB" id="FungiDB:DFL_007015"/>
<evidence type="ECO:0000313" key="6">
    <source>
        <dbReference type="Proteomes" id="UP000283090"/>
    </source>
</evidence>
<dbReference type="GO" id="GO:0047631">
    <property type="term" value="F:ADP-ribose diphosphatase activity"/>
    <property type="evidence" value="ECO:0007669"/>
    <property type="project" value="TreeGrafter"/>
</dbReference>
<sequence length="215" mass="24060">MPKPNIKGTVTSVEPLNTTDAKWVRLVKISYNDPNSTPRTWESSERLTRPKDSKSDGVGIIAVLNNPGQKPSILLQKQYRPPIDKVCIEIPAGLIDAGETPEQCAIRELKEETGYIGTLAQGDDGGSVSALMFNDPGFCNTNLNFVHLTIDMTLEENKNPVQNLEENEFIECFTVPLDELWQECRKLEQEGYGIDARVGTIAEGFRVAKMWNMFR</sequence>
<dbReference type="GO" id="GO:0005634">
    <property type="term" value="C:nucleus"/>
    <property type="evidence" value="ECO:0007669"/>
    <property type="project" value="TreeGrafter"/>
</dbReference>
<name>A0A436ZV17_ARTFL</name>
<gene>
    <name evidence="5" type="ORF">DFL_007015</name>
</gene>
<reference evidence="5 6" key="1">
    <citation type="submission" date="2019-01" db="EMBL/GenBank/DDBJ databases">
        <title>Intercellular communication is required for trap formation in the nematode-trapping fungus Duddingtonia flagrans.</title>
        <authorList>
            <person name="Youssar L."/>
            <person name="Wernet V."/>
            <person name="Hensel N."/>
            <person name="Hildebrandt H.-G."/>
            <person name="Fischer R."/>
        </authorList>
    </citation>
    <scope>NUCLEOTIDE SEQUENCE [LARGE SCALE GENOMIC DNA]</scope>
    <source>
        <strain evidence="5 6">CBS H-5679</strain>
    </source>
</reference>
<protein>
    <recommendedName>
        <fullName evidence="4">Nudix hydrolase domain-containing protein</fullName>
    </recommendedName>
</protein>
<dbReference type="PROSITE" id="PS00893">
    <property type="entry name" value="NUDIX_BOX"/>
    <property type="match status" value="1"/>
</dbReference>
<keyword evidence="1 2" id="KW-0378">Hydrolase</keyword>
<evidence type="ECO:0000313" key="5">
    <source>
        <dbReference type="EMBL" id="RVD82593.1"/>
    </source>
</evidence>
<comment type="caution">
    <text evidence="5">The sequence shown here is derived from an EMBL/GenBank/DDBJ whole genome shotgun (WGS) entry which is preliminary data.</text>
</comment>
<dbReference type="GO" id="GO:0005829">
    <property type="term" value="C:cytosol"/>
    <property type="evidence" value="ECO:0007669"/>
    <property type="project" value="TreeGrafter"/>
</dbReference>
<dbReference type="GO" id="GO:0019693">
    <property type="term" value="P:ribose phosphate metabolic process"/>
    <property type="evidence" value="ECO:0007669"/>
    <property type="project" value="TreeGrafter"/>
</dbReference>
<feature type="compositionally biased region" description="Basic and acidic residues" evidence="3">
    <location>
        <begin position="42"/>
        <end position="54"/>
    </location>
</feature>
<dbReference type="FunFam" id="3.90.79.10:FF:000016">
    <property type="entry name" value="ADP-sugar pyrophosphatase isoform X1"/>
    <property type="match status" value="1"/>
</dbReference>